<dbReference type="Pfam" id="PF00694">
    <property type="entry name" value="Aconitase_C"/>
    <property type="match status" value="1"/>
</dbReference>
<evidence type="ECO:0000256" key="9">
    <source>
        <dbReference type="ARBA" id="ARBA00031081"/>
    </source>
</evidence>
<dbReference type="InterPro" id="IPR015931">
    <property type="entry name" value="Acnase/IPM_dHydase_lsu_aba_1/3"/>
</dbReference>
<dbReference type="InterPro" id="IPR036008">
    <property type="entry name" value="Aconitase_4Fe-4S_dom"/>
</dbReference>
<keyword evidence="6" id="KW-0408">Iron</keyword>
<dbReference type="InterPro" id="IPR050926">
    <property type="entry name" value="Aconitase/IPM_isomerase"/>
</dbReference>
<evidence type="ECO:0000256" key="6">
    <source>
        <dbReference type="ARBA" id="ARBA00023004"/>
    </source>
</evidence>
<feature type="domain" description="Aconitase A/isopropylmalate dehydratase small subunit swivel" evidence="12">
    <location>
        <begin position="459"/>
        <end position="521"/>
    </location>
</feature>
<dbReference type="Proteomes" id="UP000019141">
    <property type="component" value="Unassembled WGS sequence"/>
</dbReference>
<dbReference type="GO" id="GO:0003994">
    <property type="term" value="F:aconitate hydratase activity"/>
    <property type="evidence" value="ECO:0007669"/>
    <property type="project" value="UniProtKB-EC"/>
</dbReference>
<evidence type="ECO:0000256" key="7">
    <source>
        <dbReference type="ARBA" id="ARBA00023014"/>
    </source>
</evidence>
<dbReference type="GO" id="GO:0005829">
    <property type="term" value="C:cytosol"/>
    <property type="evidence" value="ECO:0007669"/>
    <property type="project" value="TreeGrafter"/>
</dbReference>
<evidence type="ECO:0000256" key="5">
    <source>
        <dbReference type="ARBA" id="ARBA00022723"/>
    </source>
</evidence>
<dbReference type="InterPro" id="IPR000573">
    <property type="entry name" value="AconitaseA/IPMdHydase_ssu_swvl"/>
</dbReference>
<evidence type="ECO:0000256" key="4">
    <source>
        <dbReference type="ARBA" id="ARBA00019378"/>
    </source>
</evidence>
<feature type="domain" description="Aconitase/3-isopropylmalate dehydratase large subunit alpha/beta/alpha" evidence="11">
    <location>
        <begin position="13"/>
        <end position="230"/>
    </location>
</feature>
<dbReference type="GO" id="GO:0051539">
    <property type="term" value="F:4 iron, 4 sulfur cluster binding"/>
    <property type="evidence" value="ECO:0007669"/>
    <property type="project" value="TreeGrafter"/>
</dbReference>
<keyword evidence="14" id="KW-1185">Reference proteome</keyword>
<comment type="catalytic activity">
    <reaction evidence="8">
        <text>citrate = D-threo-isocitrate</text>
        <dbReference type="Rhea" id="RHEA:10336"/>
        <dbReference type="ChEBI" id="CHEBI:15562"/>
        <dbReference type="ChEBI" id="CHEBI:16947"/>
        <dbReference type="EC" id="4.2.1.3"/>
    </reaction>
</comment>
<evidence type="ECO:0000256" key="2">
    <source>
        <dbReference type="ARBA" id="ARBA00004717"/>
    </source>
</evidence>
<dbReference type="NCBIfam" id="NF005558">
    <property type="entry name" value="PRK07229.1"/>
    <property type="match status" value="1"/>
</dbReference>
<organism evidence="13 14">
    <name type="scientific">Entotheonella factor</name>
    <dbReference type="NCBI Taxonomy" id="1429438"/>
    <lineage>
        <taxon>Bacteria</taxon>
        <taxon>Pseudomonadati</taxon>
        <taxon>Nitrospinota/Tectimicrobiota group</taxon>
        <taxon>Candidatus Tectimicrobiota</taxon>
        <taxon>Candidatus Entotheonellia</taxon>
        <taxon>Candidatus Entotheonellales</taxon>
        <taxon>Candidatus Entotheonellaceae</taxon>
        <taxon>Candidatus Entotheonella</taxon>
    </lineage>
</organism>
<name>W4LGC1_ENTF1</name>
<evidence type="ECO:0000313" key="13">
    <source>
        <dbReference type="EMBL" id="ETW97052.1"/>
    </source>
</evidence>
<evidence type="ECO:0000256" key="1">
    <source>
        <dbReference type="ARBA" id="ARBA00001966"/>
    </source>
</evidence>
<dbReference type="Gene3D" id="3.20.19.10">
    <property type="entry name" value="Aconitase, domain 4"/>
    <property type="match status" value="1"/>
</dbReference>
<proteinExistence type="predicted"/>
<dbReference type="SUPFAM" id="SSF52016">
    <property type="entry name" value="LeuD/IlvD-like"/>
    <property type="match status" value="1"/>
</dbReference>
<dbReference type="PROSITE" id="PS00450">
    <property type="entry name" value="ACONITASE_1"/>
    <property type="match status" value="1"/>
</dbReference>
<evidence type="ECO:0000256" key="10">
    <source>
        <dbReference type="ARBA" id="ARBA00031977"/>
    </source>
</evidence>
<dbReference type="InterPro" id="IPR006250">
    <property type="entry name" value="Aconitase_put"/>
</dbReference>
<accession>W4LGC1</accession>
<dbReference type="UniPathway" id="UPA00223">
    <property type="reaction ID" value="UER00718"/>
</dbReference>
<comment type="pathway">
    <text evidence="2">Carbohydrate metabolism; tricarboxylic acid cycle; isocitrate from oxaloacetate: step 2/2.</text>
</comment>
<evidence type="ECO:0000256" key="8">
    <source>
        <dbReference type="ARBA" id="ARBA00023501"/>
    </source>
</evidence>
<keyword evidence="5" id="KW-0479">Metal-binding</keyword>
<dbReference type="InterPro" id="IPR001030">
    <property type="entry name" value="Acoase/IPM_deHydtase_lsu_aba"/>
</dbReference>
<dbReference type="NCBIfam" id="TIGR01342">
    <property type="entry name" value="acon_putative"/>
    <property type="match status" value="1"/>
</dbReference>
<dbReference type="Gene3D" id="3.30.499.10">
    <property type="entry name" value="Aconitase, domain 3"/>
    <property type="match status" value="2"/>
</dbReference>
<gene>
    <name evidence="13" type="ORF">ETSY1_24185</name>
</gene>
<dbReference type="SUPFAM" id="SSF53732">
    <property type="entry name" value="Aconitase iron-sulfur domain"/>
    <property type="match status" value="1"/>
</dbReference>
<evidence type="ECO:0000313" key="14">
    <source>
        <dbReference type="Proteomes" id="UP000019141"/>
    </source>
</evidence>
<reference evidence="13 14" key="1">
    <citation type="journal article" date="2014" name="Nature">
        <title>An environmental bacterial taxon with a large and distinct metabolic repertoire.</title>
        <authorList>
            <person name="Wilson M.C."/>
            <person name="Mori T."/>
            <person name="Ruckert C."/>
            <person name="Uria A.R."/>
            <person name="Helf M.J."/>
            <person name="Takada K."/>
            <person name="Gernert C."/>
            <person name="Steffens U.A."/>
            <person name="Heycke N."/>
            <person name="Schmitt S."/>
            <person name="Rinke C."/>
            <person name="Helfrich E.J."/>
            <person name="Brachmann A.O."/>
            <person name="Gurgui C."/>
            <person name="Wakimoto T."/>
            <person name="Kracht M."/>
            <person name="Crusemann M."/>
            <person name="Hentschel U."/>
            <person name="Abe I."/>
            <person name="Matsunaga S."/>
            <person name="Kalinowski J."/>
            <person name="Takeyama H."/>
            <person name="Piel J."/>
        </authorList>
    </citation>
    <scope>NUCLEOTIDE SEQUENCE [LARGE SCALE GENOMIC DNA]</scope>
    <source>
        <strain evidence="14">TSY1</strain>
    </source>
</reference>
<evidence type="ECO:0000259" key="11">
    <source>
        <dbReference type="Pfam" id="PF00330"/>
    </source>
</evidence>
<evidence type="ECO:0000259" key="12">
    <source>
        <dbReference type="Pfam" id="PF00694"/>
    </source>
</evidence>
<dbReference type="InterPro" id="IPR015928">
    <property type="entry name" value="Aconitase/3IPM_dehydase_swvl"/>
</dbReference>
<keyword evidence="7" id="KW-0411">Iron-sulfur</keyword>
<comment type="cofactor">
    <cofactor evidence="1">
        <name>[4Fe-4S] cluster</name>
        <dbReference type="ChEBI" id="CHEBI:49883"/>
    </cofactor>
</comment>
<dbReference type="PANTHER" id="PTHR43160:SF3">
    <property type="entry name" value="ACONITATE HYDRATASE, MITOCHONDRIAL"/>
    <property type="match status" value="1"/>
</dbReference>
<dbReference type="EMBL" id="AZHW01000712">
    <property type="protein sequence ID" value="ETW97052.1"/>
    <property type="molecule type" value="Genomic_DNA"/>
</dbReference>
<keyword evidence="13" id="KW-0456">Lyase</keyword>
<dbReference type="GO" id="GO:0006099">
    <property type="term" value="P:tricarboxylic acid cycle"/>
    <property type="evidence" value="ECO:0007669"/>
    <property type="project" value="UniProtKB-UniPathway"/>
</dbReference>
<comment type="caution">
    <text evidence="13">The sequence shown here is derived from an EMBL/GenBank/DDBJ whole genome shotgun (WGS) entry which is preliminary data.</text>
</comment>
<dbReference type="PRINTS" id="PR00415">
    <property type="entry name" value="ACONITASE"/>
</dbReference>
<dbReference type="Pfam" id="PF00330">
    <property type="entry name" value="Aconitase"/>
    <property type="match status" value="1"/>
</dbReference>
<sequence length="554" mass="59332">VQTQLSVSYVDHNMLQGDFRNADDHVYLQDVAAKYGLHYSRPGNGICHQVHLERFAVPGTTLLGTDSHTPTCGGMGVLAIGAGGLDVAIAMAGSAYFLHMPKVLGVELRGRLQPGVTAKDIIFEVLRRLTVKGGVGRVLEYYGPGAATLDVPERATITNMGAELGATTSIFPSDERTLAYLERQERAQDYTPLAADADATYDEHMEIDLDTLEPLIAQPNSPDNVCAITDIQGIPVNQVAVGSCTNSSYSDLMMMAEMLKGRSVHPNVSLVVSPGSRQVLQMIARNGALADLIAAGARILESACGPCAGMGQVPSFDAVSVRSFNRNFPGRSGDPNNRVYLASPAACAAAAIAGEIADPRLYATDNVGLPDAYIIDDSGVLPPAPEPDAIEIRRGPNIKPLPTRGDLEPVLAGPVMLKLDDNISTDHILPAGPTVLPLRSNVPAIAEYLFRYVDPTFVERVKASGGGFIVAAQNYGQGSSREHAAMCPMYFGIKAIMAKSFARIHRDNLINYAVLPLTFVNASDYDAIEPEDNLEMPDVRERLEAGETRLIIHN</sequence>
<dbReference type="HOGENOM" id="CLU_492232_0_0_7"/>
<dbReference type="InterPro" id="IPR018136">
    <property type="entry name" value="Aconitase_4Fe-4S_BS"/>
</dbReference>
<protein>
    <recommendedName>
        <fullName evidence="4">Aconitate hydratase A</fullName>
        <ecNumber evidence="3">4.2.1.3</ecNumber>
    </recommendedName>
    <alternativeName>
        <fullName evidence="10">Iron-responsive protein-like</fullName>
    </alternativeName>
    <alternativeName>
        <fullName evidence="9">RNA-binding protein</fullName>
    </alternativeName>
</protein>
<dbReference type="AlphaFoldDB" id="W4LGC1"/>
<feature type="non-terminal residue" evidence="13">
    <location>
        <position position="1"/>
    </location>
</feature>
<dbReference type="PANTHER" id="PTHR43160">
    <property type="entry name" value="ACONITATE HYDRATASE B"/>
    <property type="match status" value="1"/>
</dbReference>
<dbReference type="EC" id="4.2.1.3" evidence="3"/>
<dbReference type="GO" id="GO:0046872">
    <property type="term" value="F:metal ion binding"/>
    <property type="evidence" value="ECO:0007669"/>
    <property type="project" value="UniProtKB-KW"/>
</dbReference>
<evidence type="ECO:0000256" key="3">
    <source>
        <dbReference type="ARBA" id="ARBA00012926"/>
    </source>
</evidence>
<feature type="non-terminal residue" evidence="13">
    <location>
        <position position="554"/>
    </location>
</feature>